<dbReference type="OrthoDB" id="3258136at2759"/>
<keyword evidence="3" id="KW-1185">Reference proteome</keyword>
<name>A0A4R0RUI9_9APHY</name>
<comment type="caution">
    <text evidence="2">The sequence shown here is derived from an EMBL/GenBank/DDBJ whole genome shotgun (WGS) entry which is preliminary data.</text>
</comment>
<dbReference type="EMBL" id="RWJN01000024">
    <property type="protein sequence ID" value="TCD70255.1"/>
    <property type="molecule type" value="Genomic_DNA"/>
</dbReference>
<evidence type="ECO:0000313" key="2">
    <source>
        <dbReference type="EMBL" id="TCD70255.1"/>
    </source>
</evidence>
<gene>
    <name evidence="2" type="ORF">EIP91_004156</name>
</gene>
<dbReference type="STRING" id="92696.A0A4R0RUI9"/>
<evidence type="ECO:0000259" key="1">
    <source>
        <dbReference type="Pfam" id="PF20236"/>
    </source>
</evidence>
<dbReference type="InterPro" id="IPR046528">
    <property type="entry name" value="DUF6593"/>
</dbReference>
<protein>
    <recommendedName>
        <fullName evidence="1">DUF6593 domain-containing protein</fullName>
    </recommendedName>
</protein>
<dbReference type="Pfam" id="PF20236">
    <property type="entry name" value="DUF6593"/>
    <property type="match status" value="1"/>
</dbReference>
<accession>A0A4R0RUI9</accession>
<dbReference type="Proteomes" id="UP000292702">
    <property type="component" value="Unassembled WGS sequence"/>
</dbReference>
<dbReference type="AlphaFoldDB" id="A0A4R0RUI9"/>
<organism evidence="2 3">
    <name type="scientific">Steccherinum ochraceum</name>
    <dbReference type="NCBI Taxonomy" id="92696"/>
    <lineage>
        <taxon>Eukaryota</taxon>
        <taxon>Fungi</taxon>
        <taxon>Dikarya</taxon>
        <taxon>Basidiomycota</taxon>
        <taxon>Agaricomycotina</taxon>
        <taxon>Agaricomycetes</taxon>
        <taxon>Polyporales</taxon>
        <taxon>Steccherinaceae</taxon>
        <taxon>Steccherinum</taxon>
    </lineage>
</organism>
<reference evidence="2 3" key="1">
    <citation type="submission" date="2018-11" db="EMBL/GenBank/DDBJ databases">
        <title>Genome assembly of Steccherinum ochraceum LE-BIN_3174, the white-rot fungus of the Steccherinaceae family (The Residual Polyporoid clade, Polyporales, Basidiomycota).</title>
        <authorList>
            <person name="Fedorova T.V."/>
            <person name="Glazunova O.A."/>
            <person name="Landesman E.O."/>
            <person name="Moiseenko K.V."/>
            <person name="Psurtseva N.V."/>
            <person name="Savinova O.S."/>
            <person name="Shakhova N.V."/>
            <person name="Tyazhelova T.V."/>
            <person name="Vasina D.V."/>
        </authorList>
    </citation>
    <scope>NUCLEOTIDE SEQUENCE [LARGE SCALE GENOMIC DNA]</scope>
    <source>
        <strain evidence="2 3">LE-BIN_3174</strain>
    </source>
</reference>
<sequence length="238" mass="26796">MLFKFASADLENTSIIDCSTGQVVYHVSTPGPCVRARSRSTTSIRSFATYSSSSREKIDMAEPKITSLIDSDGVAVAEIFWENGVASVIRIGDETLAGTRDLFDASCVRTTEDETCIPTRMEYTWRTTEDELTLLDDDSEVIGRYYSDCASDDLLPAYASGSGSDYFELDMQQVSEDEIAELFVSYLLMHRLRERMYSLPKAHSQQYLQPPKSPLHRLRRRAGRSIANLRDSLRRSVS</sequence>
<proteinExistence type="predicted"/>
<feature type="domain" description="DUF6593" evidence="1">
    <location>
        <begin position="9"/>
        <end position="194"/>
    </location>
</feature>
<evidence type="ECO:0000313" key="3">
    <source>
        <dbReference type="Proteomes" id="UP000292702"/>
    </source>
</evidence>